<evidence type="ECO:0000313" key="1">
    <source>
        <dbReference type="EMBL" id="BBB91125.1"/>
    </source>
</evidence>
<name>A0A348AJ77_9FIRM</name>
<keyword evidence="2" id="KW-1185">Reference proteome</keyword>
<dbReference type="AlphaFoldDB" id="A0A348AJ77"/>
<reference evidence="1 2" key="1">
    <citation type="journal article" date="2018" name="Int. J. Syst. Evol. Microbiol.">
        <title>Methylomusa anaerophila gen. nov., sp. nov., an anaerobic methanol-utilizing bacterium isolated from a microbial fuel cell.</title>
        <authorList>
            <person name="Amano N."/>
            <person name="Yamamuro A."/>
            <person name="Miyahara M."/>
            <person name="Kouzuma A."/>
            <person name="Abe T."/>
            <person name="Watanabe K."/>
        </authorList>
    </citation>
    <scope>NUCLEOTIDE SEQUENCE [LARGE SCALE GENOMIC DNA]</scope>
    <source>
        <strain evidence="1 2">MMFC1</strain>
    </source>
</reference>
<organism evidence="1 2">
    <name type="scientific">Methylomusa anaerophila</name>
    <dbReference type="NCBI Taxonomy" id="1930071"/>
    <lineage>
        <taxon>Bacteria</taxon>
        <taxon>Bacillati</taxon>
        <taxon>Bacillota</taxon>
        <taxon>Negativicutes</taxon>
        <taxon>Selenomonadales</taxon>
        <taxon>Sporomusaceae</taxon>
        <taxon>Methylomusa</taxon>
    </lineage>
</organism>
<proteinExistence type="predicted"/>
<dbReference type="EMBL" id="AP018449">
    <property type="protein sequence ID" value="BBB91125.1"/>
    <property type="molecule type" value="Genomic_DNA"/>
</dbReference>
<protein>
    <submittedName>
        <fullName evidence="1">Uncharacterized protein</fullName>
    </submittedName>
</protein>
<dbReference type="Proteomes" id="UP000276437">
    <property type="component" value="Chromosome"/>
</dbReference>
<gene>
    <name evidence="1" type="ORF">MAMMFC1_01794</name>
</gene>
<accession>A0A348AJ77</accession>
<sequence>MGANMLIHTRCGGVMEPPDEQGNIKCAKCGKVISRRISRK</sequence>
<evidence type="ECO:0000313" key="2">
    <source>
        <dbReference type="Proteomes" id="UP000276437"/>
    </source>
</evidence>
<dbReference type="KEGG" id="mana:MAMMFC1_01794"/>